<feature type="transmembrane region" description="Helical" evidence="6">
    <location>
        <begin position="321"/>
        <end position="345"/>
    </location>
</feature>
<comment type="caution">
    <text evidence="8">The sequence shown here is derived from an EMBL/GenBank/DDBJ whole genome shotgun (WGS) entry which is preliminary data.</text>
</comment>
<feature type="transmembrane region" description="Helical" evidence="6">
    <location>
        <begin position="268"/>
        <end position="285"/>
    </location>
</feature>
<evidence type="ECO:0000313" key="9">
    <source>
        <dbReference type="Proteomes" id="UP001287282"/>
    </source>
</evidence>
<gene>
    <name evidence="8" type="ORF">RYX56_14475</name>
</gene>
<feature type="transmembrane region" description="Helical" evidence="6">
    <location>
        <begin position="202"/>
        <end position="224"/>
    </location>
</feature>
<evidence type="ECO:0000313" key="8">
    <source>
        <dbReference type="EMBL" id="MDV2685569.1"/>
    </source>
</evidence>
<feature type="transmembrane region" description="Helical" evidence="6">
    <location>
        <begin position="236"/>
        <end position="256"/>
    </location>
</feature>
<accession>A0ABU3XCE7</accession>
<feature type="transmembrane region" description="Helical" evidence="6">
    <location>
        <begin position="121"/>
        <end position="144"/>
    </location>
</feature>
<feature type="transmembrane region" description="Helical" evidence="6">
    <location>
        <begin position="66"/>
        <end position="83"/>
    </location>
</feature>
<evidence type="ECO:0000256" key="6">
    <source>
        <dbReference type="SAM" id="Phobius"/>
    </source>
</evidence>
<feature type="transmembrane region" description="Helical" evidence="6">
    <location>
        <begin position="89"/>
        <end position="114"/>
    </location>
</feature>
<dbReference type="SUPFAM" id="SSF103473">
    <property type="entry name" value="MFS general substrate transporter"/>
    <property type="match status" value="1"/>
</dbReference>
<feature type="domain" description="Major facilitator superfamily (MFS) profile" evidence="7">
    <location>
        <begin position="1"/>
        <end position="379"/>
    </location>
</feature>
<evidence type="ECO:0000256" key="1">
    <source>
        <dbReference type="ARBA" id="ARBA00004651"/>
    </source>
</evidence>
<dbReference type="Gene3D" id="1.20.1250.20">
    <property type="entry name" value="MFS general substrate transporter like domains"/>
    <property type="match status" value="2"/>
</dbReference>
<keyword evidence="3 6" id="KW-0812">Transmembrane</keyword>
<keyword evidence="5 6" id="KW-0472">Membrane</keyword>
<dbReference type="PANTHER" id="PTHR23537:SF1">
    <property type="entry name" value="SUGAR TRANSPORTER"/>
    <property type="match status" value="1"/>
</dbReference>
<evidence type="ECO:0000256" key="2">
    <source>
        <dbReference type="ARBA" id="ARBA00022448"/>
    </source>
</evidence>
<evidence type="ECO:0000256" key="3">
    <source>
        <dbReference type="ARBA" id="ARBA00022692"/>
    </source>
</evidence>
<dbReference type="EMBL" id="JAWJBA010000004">
    <property type="protein sequence ID" value="MDV2685569.1"/>
    <property type="molecule type" value="Genomic_DNA"/>
</dbReference>
<keyword evidence="4 6" id="KW-1133">Transmembrane helix</keyword>
<feature type="transmembrane region" description="Helical" evidence="6">
    <location>
        <begin position="291"/>
        <end position="309"/>
    </location>
</feature>
<protein>
    <submittedName>
        <fullName evidence="8">MFS transporter</fullName>
    </submittedName>
</protein>
<evidence type="ECO:0000256" key="4">
    <source>
        <dbReference type="ARBA" id="ARBA00022989"/>
    </source>
</evidence>
<dbReference type="Proteomes" id="UP001287282">
    <property type="component" value="Unassembled WGS sequence"/>
</dbReference>
<feature type="transmembrane region" description="Helical" evidence="6">
    <location>
        <begin position="35"/>
        <end position="59"/>
    </location>
</feature>
<name>A0ABU3XCE7_9BACI</name>
<keyword evidence="2" id="KW-0813">Transport</keyword>
<dbReference type="InterPro" id="IPR036259">
    <property type="entry name" value="MFS_trans_sf"/>
</dbReference>
<feature type="transmembrane region" description="Helical" evidence="6">
    <location>
        <begin position="357"/>
        <end position="375"/>
    </location>
</feature>
<organism evidence="8 9">
    <name type="scientific">Alkalihalophilus lindianensis</name>
    <dbReference type="NCBI Taxonomy" id="1630542"/>
    <lineage>
        <taxon>Bacteria</taxon>
        <taxon>Bacillati</taxon>
        <taxon>Bacillota</taxon>
        <taxon>Bacilli</taxon>
        <taxon>Bacillales</taxon>
        <taxon>Bacillaceae</taxon>
        <taxon>Alkalihalophilus</taxon>
    </lineage>
</organism>
<comment type="subcellular location">
    <subcellularLocation>
        <location evidence="1">Cell membrane</location>
        <topology evidence="1">Multi-pass membrane protein</topology>
    </subcellularLocation>
</comment>
<keyword evidence="9" id="KW-1185">Reference proteome</keyword>
<evidence type="ECO:0000259" key="7">
    <source>
        <dbReference type="PROSITE" id="PS50850"/>
    </source>
</evidence>
<sequence length="385" mass="41684">MSGFLLVISTTGFARLAYGVLMPFMQADLNMNYTQAGLLATTISLGFLAISPVAGVLALKFGMKKVIMAGGFLVTGSFILLSFSNSFYLYTLIMFFCGAGSAFVFSPIMSLLVIQFQKEKGLVLGVLLSGVGSGMLLSGLMTTYLIQYFPVWEWRAIWIIFAIISIIVTFLSWIVLKEPGNRASNKDDRNLRVAHVYKNQKIVRVGIIYFLVGVAYLIPILFQTSFMIHSGISEKVAGSLFSISGLFTIIGGPIWGMVSDKVGRKKSLLVALAFCVMGGIIPVVNDHIISFIASAILFGFSIGGLMVLVQAMAAERSLPYLVPAVLGFVTIFFATGQLLGPFLAGAIIEQLGGVREAYVFAVFIFVTALIITSFVSEKEKVVLEP</sequence>
<evidence type="ECO:0000256" key="5">
    <source>
        <dbReference type="ARBA" id="ARBA00023136"/>
    </source>
</evidence>
<dbReference type="InterPro" id="IPR020846">
    <property type="entry name" value="MFS_dom"/>
</dbReference>
<reference evidence="8 9" key="1">
    <citation type="submission" date="2023-10" db="EMBL/GenBank/DDBJ databases">
        <title>Screening of Alkalihalobacillus lindianensis BZ-TG-R113 and Its Alleviation of Salt Stress on Rapeseed Growth.</title>
        <authorList>
            <person name="Zhao B."/>
            <person name="Guo T."/>
        </authorList>
    </citation>
    <scope>NUCLEOTIDE SEQUENCE [LARGE SCALE GENOMIC DNA]</scope>
    <source>
        <strain evidence="8 9">BZ-TG-R113</strain>
    </source>
</reference>
<dbReference type="InterPro" id="IPR010645">
    <property type="entry name" value="MFS_4"/>
</dbReference>
<dbReference type="RefSeq" id="WP_317122743.1">
    <property type="nucleotide sequence ID" value="NZ_JAWJBA010000004.1"/>
</dbReference>
<feature type="transmembrane region" description="Helical" evidence="6">
    <location>
        <begin position="156"/>
        <end position="176"/>
    </location>
</feature>
<dbReference type="PROSITE" id="PS50850">
    <property type="entry name" value="MFS"/>
    <property type="match status" value="1"/>
</dbReference>
<proteinExistence type="predicted"/>
<dbReference type="PANTHER" id="PTHR23537">
    <property type="match status" value="1"/>
</dbReference>
<dbReference type="Pfam" id="PF06779">
    <property type="entry name" value="MFS_4"/>
    <property type="match status" value="1"/>
</dbReference>